<evidence type="ECO:0000313" key="2">
    <source>
        <dbReference type="Proteomes" id="UP001207468"/>
    </source>
</evidence>
<organism evidence="1 2">
    <name type="scientific">Russula earlei</name>
    <dbReference type="NCBI Taxonomy" id="71964"/>
    <lineage>
        <taxon>Eukaryota</taxon>
        <taxon>Fungi</taxon>
        <taxon>Dikarya</taxon>
        <taxon>Basidiomycota</taxon>
        <taxon>Agaricomycotina</taxon>
        <taxon>Agaricomycetes</taxon>
        <taxon>Russulales</taxon>
        <taxon>Russulaceae</taxon>
        <taxon>Russula</taxon>
    </lineage>
</organism>
<proteinExistence type="predicted"/>
<accession>A0ACC0UP40</accession>
<comment type="caution">
    <text evidence="1">The sequence shown here is derived from an EMBL/GenBank/DDBJ whole genome shotgun (WGS) entry which is preliminary data.</text>
</comment>
<reference evidence="1" key="1">
    <citation type="submission" date="2021-03" db="EMBL/GenBank/DDBJ databases">
        <title>Evolutionary priming and transition to the ectomycorrhizal habit in an iconic lineage of mushroom-forming fungi: is preadaptation a requirement?</title>
        <authorList>
            <consortium name="DOE Joint Genome Institute"/>
            <person name="Looney B.P."/>
            <person name="Miyauchi S."/>
            <person name="Morin E."/>
            <person name="Drula E."/>
            <person name="Courty P.E."/>
            <person name="Chicoki N."/>
            <person name="Fauchery L."/>
            <person name="Kohler A."/>
            <person name="Kuo A."/>
            <person name="LaButti K."/>
            <person name="Pangilinan J."/>
            <person name="Lipzen A."/>
            <person name="Riley R."/>
            <person name="Andreopoulos W."/>
            <person name="He G."/>
            <person name="Johnson J."/>
            <person name="Barry K.W."/>
            <person name="Grigoriev I.V."/>
            <person name="Nagy L."/>
            <person name="Hibbett D."/>
            <person name="Henrissat B."/>
            <person name="Matheny P.B."/>
            <person name="Labbe J."/>
            <person name="Martin A.F."/>
        </authorList>
    </citation>
    <scope>NUCLEOTIDE SEQUENCE</scope>
    <source>
        <strain evidence="1">BPL698</strain>
    </source>
</reference>
<dbReference type="EMBL" id="JAGFNK010000002">
    <property type="protein sequence ID" value="KAI9513262.1"/>
    <property type="molecule type" value="Genomic_DNA"/>
</dbReference>
<protein>
    <submittedName>
        <fullName evidence="1">Uncharacterized protein</fullName>
    </submittedName>
</protein>
<dbReference type="Proteomes" id="UP001207468">
    <property type="component" value="Unassembled WGS sequence"/>
</dbReference>
<gene>
    <name evidence="1" type="ORF">F5148DRAFT_1157342</name>
</gene>
<evidence type="ECO:0000313" key="1">
    <source>
        <dbReference type="EMBL" id="KAI9513262.1"/>
    </source>
</evidence>
<name>A0ACC0UP40_9AGAM</name>
<keyword evidence="2" id="KW-1185">Reference proteome</keyword>
<sequence length="188" mass="20984">MNNPKPENVCAICKKVFSRKADCNRHRKLHDGIKPYPCTVAGCGKRFAQYTALKTHQNVHTRSKPFKCGSCNAAFGDPSSCARHRREIHHPRKPFRCFVEGCTSSILRSSSFKIHLKKHGLNPSNYPDLSKRDQSPVEISRSAEPEGIREGQVSGVHDPSVNQENPFLGPPDSWDPLLSSIDPCKPVI</sequence>